<protein>
    <submittedName>
        <fullName evidence="7">Amino acid ABC transporter</fullName>
    </submittedName>
</protein>
<dbReference type="Proteomes" id="UP000182661">
    <property type="component" value="Unassembled WGS sequence"/>
</dbReference>
<dbReference type="OrthoDB" id="8439308at2"/>
<dbReference type="InterPro" id="IPR000709">
    <property type="entry name" value="Leu_Ile_Val-bd"/>
</dbReference>
<reference evidence="7 8" key="1">
    <citation type="submission" date="2016-02" db="EMBL/GenBank/DDBJ databases">
        <title>Genome sequencing of a beta-galactosidase producing bacteria Rhizobium sp. 59.</title>
        <authorList>
            <person name="Wang D."/>
            <person name="Kot W."/>
            <person name="Qin Y."/>
            <person name="Hansen L."/>
            <person name="Naqvi K."/>
            <person name="Rensing C."/>
        </authorList>
    </citation>
    <scope>NUCLEOTIDE SEQUENCE [LARGE SCALE GENOMIC DNA]</scope>
    <source>
        <strain evidence="7 8">59</strain>
    </source>
</reference>
<comment type="similarity">
    <text evidence="1">Belongs to the leucine-binding protein family.</text>
</comment>
<keyword evidence="8" id="KW-1185">Reference proteome</keyword>
<dbReference type="InterPro" id="IPR028081">
    <property type="entry name" value="Leu-bd"/>
</dbReference>
<dbReference type="PANTHER" id="PTHR47151">
    <property type="entry name" value="LEU/ILE/VAL-BINDING ABC TRANSPORTER SUBUNIT"/>
    <property type="match status" value="1"/>
</dbReference>
<evidence type="ECO:0000256" key="3">
    <source>
        <dbReference type="ARBA" id="ARBA00022729"/>
    </source>
</evidence>
<evidence type="ECO:0000256" key="5">
    <source>
        <dbReference type="SAM" id="SignalP"/>
    </source>
</evidence>
<dbReference type="InterPro" id="IPR028082">
    <property type="entry name" value="Peripla_BP_I"/>
</dbReference>
<gene>
    <name evidence="7" type="ORF">AX760_04960</name>
</gene>
<sequence>MLRSSVAILILTSLNLVAMTQAKPAAAAGLKIALVAPTQGPFALLGKQMLEGAQFQAQDRGSEIITIDETCEASDGAALAKAVVAAGAEAAIGFLCTESLEAVLPALAESAIPALSLSVRSDILMEDALRMKWPFFRLVPSAKAEAAKITDVILSRWKDEPLALIDDGTINGRELVESVREALAGIGLTPVFNDTYRPAQEQQVALVRRLAKSGATHVFTGGDRIDTAIIARDARSESLNLTLMGGEALNAADQSVPLENGVLAVTLPDYATLPETRPVSDAMKAAGLVVEGYVLPAFAAVSLLEQAKDQAATDSTGLLEGFSKGPYPTVLGPIRFDTGHELADNPYQLMQWQNGRFVPVPSAQPAN</sequence>
<dbReference type="AlphaFoldDB" id="A0A657LPS5"/>
<keyword evidence="3 5" id="KW-0732">Signal</keyword>
<feature type="signal peptide" evidence="5">
    <location>
        <begin position="1"/>
        <end position="27"/>
    </location>
</feature>
<dbReference type="Pfam" id="PF13458">
    <property type="entry name" value="Peripla_BP_6"/>
    <property type="match status" value="1"/>
</dbReference>
<feature type="domain" description="Leucine-binding protein" evidence="6">
    <location>
        <begin position="30"/>
        <end position="355"/>
    </location>
</feature>
<accession>A0A657LPS5</accession>
<evidence type="ECO:0000313" key="8">
    <source>
        <dbReference type="Proteomes" id="UP000182661"/>
    </source>
</evidence>
<dbReference type="CDD" id="cd06342">
    <property type="entry name" value="PBP1_ABC_LIVBP-like"/>
    <property type="match status" value="1"/>
</dbReference>
<evidence type="ECO:0000313" key="7">
    <source>
        <dbReference type="EMBL" id="OJF93361.1"/>
    </source>
</evidence>
<name>A0A657LPS5_9HYPH</name>
<organism evidence="7 8">
    <name type="scientific">Pararhizobium antarcticum</name>
    <dbReference type="NCBI Taxonomy" id="1798805"/>
    <lineage>
        <taxon>Bacteria</taxon>
        <taxon>Pseudomonadati</taxon>
        <taxon>Pseudomonadota</taxon>
        <taxon>Alphaproteobacteria</taxon>
        <taxon>Hyphomicrobiales</taxon>
        <taxon>Rhizobiaceae</taxon>
        <taxon>Rhizobium/Agrobacterium group</taxon>
        <taxon>Pararhizobium</taxon>
    </lineage>
</organism>
<dbReference type="Gene3D" id="3.40.50.2300">
    <property type="match status" value="2"/>
</dbReference>
<dbReference type="PRINTS" id="PR00337">
    <property type="entry name" value="LEUILEVALBP"/>
</dbReference>
<dbReference type="RefSeq" id="WP_071834500.1">
    <property type="nucleotide sequence ID" value="NZ_LSRP01000107.1"/>
</dbReference>
<evidence type="ECO:0000256" key="1">
    <source>
        <dbReference type="ARBA" id="ARBA00010062"/>
    </source>
</evidence>
<evidence type="ECO:0000256" key="4">
    <source>
        <dbReference type="ARBA" id="ARBA00022970"/>
    </source>
</evidence>
<dbReference type="PANTHER" id="PTHR47151:SF2">
    <property type="entry name" value="AMINO ACID BINDING PROTEIN"/>
    <property type="match status" value="1"/>
</dbReference>
<comment type="caution">
    <text evidence="7">The sequence shown here is derived from an EMBL/GenBank/DDBJ whole genome shotgun (WGS) entry which is preliminary data.</text>
</comment>
<dbReference type="EMBL" id="LSRP01000107">
    <property type="protein sequence ID" value="OJF93361.1"/>
    <property type="molecule type" value="Genomic_DNA"/>
</dbReference>
<keyword evidence="2" id="KW-0813">Transport</keyword>
<evidence type="ECO:0000256" key="2">
    <source>
        <dbReference type="ARBA" id="ARBA00022448"/>
    </source>
</evidence>
<proteinExistence type="inferred from homology"/>
<feature type="chain" id="PRO_5025021242" evidence="5">
    <location>
        <begin position="28"/>
        <end position="367"/>
    </location>
</feature>
<evidence type="ECO:0000259" key="6">
    <source>
        <dbReference type="Pfam" id="PF13458"/>
    </source>
</evidence>
<dbReference type="GO" id="GO:0006865">
    <property type="term" value="P:amino acid transport"/>
    <property type="evidence" value="ECO:0007669"/>
    <property type="project" value="UniProtKB-KW"/>
</dbReference>
<keyword evidence="4" id="KW-0029">Amino-acid transport</keyword>
<dbReference type="SUPFAM" id="SSF53822">
    <property type="entry name" value="Periplasmic binding protein-like I"/>
    <property type="match status" value="1"/>
</dbReference>